<dbReference type="Proteomes" id="UP000064967">
    <property type="component" value="Chromosome"/>
</dbReference>
<dbReference type="InterPro" id="IPR017938">
    <property type="entry name" value="Riboflavin_synthase-like_b-brl"/>
</dbReference>
<comment type="cofactor">
    <cofactor evidence="1">
        <name>[2Fe-2S] cluster</name>
        <dbReference type="ChEBI" id="CHEBI:190135"/>
    </cofactor>
    <text evidence="1">Binds 1 [2Fe-2S] cluster per subunit.</text>
</comment>
<evidence type="ECO:0000256" key="1">
    <source>
        <dbReference type="PIRSR" id="PIRSR006816-2"/>
    </source>
</evidence>
<accession>A0A0K1PRV6</accession>
<dbReference type="PATRIC" id="fig|1391654.3.peg.2955"/>
<dbReference type="Gene3D" id="3.40.50.80">
    <property type="entry name" value="Nucleotide-binding domain of ferredoxin-NADP reductase (FNR) module"/>
    <property type="match status" value="1"/>
</dbReference>
<feature type="binding site" evidence="1">
    <location>
        <position position="253"/>
    </location>
    <ligand>
        <name>[2Fe-2S] cluster</name>
        <dbReference type="ChEBI" id="CHEBI:190135"/>
    </ligand>
</feature>
<dbReference type="InterPro" id="IPR017927">
    <property type="entry name" value="FAD-bd_FR_type"/>
</dbReference>
<dbReference type="InterPro" id="IPR001709">
    <property type="entry name" value="Flavoprot_Pyr_Nucl_cyt_Rdtase"/>
</dbReference>
<dbReference type="PRINTS" id="PR00371">
    <property type="entry name" value="FPNCR"/>
</dbReference>
<dbReference type="InterPro" id="IPR012165">
    <property type="entry name" value="Cyt_c3_hydrogenase_gsu"/>
</dbReference>
<feature type="binding site" evidence="1">
    <location>
        <position position="242"/>
    </location>
    <ligand>
        <name>[2Fe-2S] cluster</name>
        <dbReference type="ChEBI" id="CHEBI:190135"/>
    </ligand>
</feature>
<protein>
    <submittedName>
        <fullName evidence="3">Oxidoreductase FAD/NAD(P)-binding</fullName>
    </submittedName>
</protein>
<dbReference type="STRING" id="1391654.AKJ09_02922"/>
<feature type="binding site" evidence="1">
    <location>
        <position position="237"/>
    </location>
    <ligand>
        <name>[2Fe-2S] cluster</name>
        <dbReference type="ChEBI" id="CHEBI:190135"/>
    </ligand>
</feature>
<name>A0A0K1PRV6_9BACT</name>
<feature type="binding site" evidence="1">
    <location>
        <position position="245"/>
    </location>
    <ligand>
        <name>[2Fe-2S] cluster</name>
        <dbReference type="ChEBI" id="CHEBI:190135"/>
    </ligand>
</feature>
<dbReference type="InterPro" id="IPR001433">
    <property type="entry name" value="OxRdtase_FAD/NAD-bd"/>
</dbReference>
<dbReference type="EMBL" id="CP012333">
    <property type="protein sequence ID" value="AKU96258.1"/>
    <property type="molecule type" value="Genomic_DNA"/>
</dbReference>
<dbReference type="GO" id="GO:0006221">
    <property type="term" value="P:pyrimidine nucleotide biosynthetic process"/>
    <property type="evidence" value="ECO:0007669"/>
    <property type="project" value="InterPro"/>
</dbReference>
<evidence type="ECO:0000313" key="4">
    <source>
        <dbReference type="Proteomes" id="UP000064967"/>
    </source>
</evidence>
<feature type="domain" description="FAD-binding FR-type" evidence="2">
    <location>
        <begin position="7"/>
        <end position="102"/>
    </location>
</feature>
<dbReference type="InterPro" id="IPR050353">
    <property type="entry name" value="PyrK_electron_transfer"/>
</dbReference>
<dbReference type="CDD" id="cd06221">
    <property type="entry name" value="sulfite_reductase_like"/>
    <property type="match status" value="1"/>
</dbReference>
<organism evidence="3 4">
    <name type="scientific">Labilithrix luteola</name>
    <dbReference type="NCBI Taxonomy" id="1391654"/>
    <lineage>
        <taxon>Bacteria</taxon>
        <taxon>Pseudomonadati</taxon>
        <taxon>Myxococcota</taxon>
        <taxon>Polyangia</taxon>
        <taxon>Polyangiales</taxon>
        <taxon>Labilitrichaceae</taxon>
        <taxon>Labilithrix</taxon>
    </lineage>
</organism>
<keyword evidence="1" id="KW-0001">2Fe-2S</keyword>
<reference evidence="3 4" key="1">
    <citation type="submission" date="2015-08" db="EMBL/GenBank/DDBJ databases">
        <authorList>
            <person name="Babu N.S."/>
            <person name="Beckwith C.J."/>
            <person name="Beseler K.G."/>
            <person name="Brison A."/>
            <person name="Carone J.V."/>
            <person name="Caskin T.P."/>
            <person name="Diamond M."/>
            <person name="Durham M.E."/>
            <person name="Foxe J.M."/>
            <person name="Go M."/>
            <person name="Henderson B.A."/>
            <person name="Jones I.B."/>
            <person name="McGettigan J.A."/>
            <person name="Micheletti S.J."/>
            <person name="Nasrallah M.E."/>
            <person name="Ortiz D."/>
            <person name="Piller C.R."/>
            <person name="Privatt S.R."/>
            <person name="Schneider S.L."/>
            <person name="Sharp S."/>
            <person name="Smith T.C."/>
            <person name="Stanton J.D."/>
            <person name="Ullery H.E."/>
            <person name="Wilson R.J."/>
            <person name="Serrano M.G."/>
            <person name="Buck G."/>
            <person name="Lee V."/>
            <person name="Wang Y."/>
            <person name="Carvalho R."/>
            <person name="Voegtly L."/>
            <person name="Shi R."/>
            <person name="Duckworth R."/>
            <person name="Johnson A."/>
            <person name="Loviza R."/>
            <person name="Walstead R."/>
            <person name="Shah Z."/>
            <person name="Kiflezghi M."/>
            <person name="Wade K."/>
            <person name="Ball S.L."/>
            <person name="Bradley K.W."/>
            <person name="Asai D.J."/>
            <person name="Bowman C.A."/>
            <person name="Russell D.A."/>
            <person name="Pope W.H."/>
            <person name="Jacobs-Sera D."/>
            <person name="Hendrix R.W."/>
            <person name="Hatfull G.F."/>
        </authorList>
    </citation>
    <scope>NUCLEOTIDE SEQUENCE [LARGE SCALE GENOMIC DNA]</scope>
    <source>
        <strain evidence="3 4">DSM 27648</strain>
    </source>
</reference>
<dbReference type="SUPFAM" id="SSF63380">
    <property type="entry name" value="Riboflavin synthase domain-like"/>
    <property type="match status" value="1"/>
</dbReference>
<keyword evidence="4" id="KW-1185">Reference proteome</keyword>
<proteinExistence type="predicted"/>
<dbReference type="PIRSF" id="PIRSF006816">
    <property type="entry name" value="Cyc3_hyd_g"/>
    <property type="match status" value="1"/>
</dbReference>
<dbReference type="GO" id="GO:0050660">
    <property type="term" value="F:flavin adenine dinucleotide binding"/>
    <property type="evidence" value="ECO:0007669"/>
    <property type="project" value="InterPro"/>
</dbReference>
<keyword evidence="1" id="KW-0479">Metal-binding</keyword>
<dbReference type="OrthoDB" id="9806195at2"/>
<dbReference type="Gene3D" id="2.40.30.10">
    <property type="entry name" value="Translation factors"/>
    <property type="match status" value="1"/>
</dbReference>
<dbReference type="Pfam" id="PF00175">
    <property type="entry name" value="NAD_binding_1"/>
    <property type="match status" value="1"/>
</dbReference>
<dbReference type="RefSeq" id="WP_146647574.1">
    <property type="nucleotide sequence ID" value="NZ_CP012333.1"/>
</dbReference>
<sequence>MTIANPYVTTPMRIANAIRDLEDVFTLTFDAPSGFAFRPGQFNMLYVHGVGEVAISISGNADEPERLVHTVRSVGTVTRAMATLEVGDMLGVRGPYGSSWPLEEMRGRDVLVIAGGLGLAPLRSAIRHVLARRNDFGRVTLLVGARSPEQLLYREDLEKWRGRFDCRVKLTVDRAGRDWLGNVGVVTTLLASVPLSADTAVLVCGPEPMMRFVVLELRRRGVASSSIWLSMERNMKCGVGLCGHCQFGPLFVCKDGPVHRLDRVSSFLFVREV</sequence>
<dbReference type="PANTHER" id="PTHR43513">
    <property type="entry name" value="DIHYDROOROTATE DEHYDROGENASE B (NAD(+)), ELECTRON TRANSFER SUBUNIT"/>
    <property type="match status" value="1"/>
</dbReference>
<dbReference type="InterPro" id="IPR039261">
    <property type="entry name" value="FNR_nucleotide-bd"/>
</dbReference>
<dbReference type="Pfam" id="PF10418">
    <property type="entry name" value="DHODB_Fe-S_bind"/>
    <property type="match status" value="1"/>
</dbReference>
<evidence type="ECO:0000313" key="3">
    <source>
        <dbReference type="EMBL" id="AKU96258.1"/>
    </source>
</evidence>
<dbReference type="InterPro" id="IPR019480">
    <property type="entry name" value="Dihydroorotate_DH_Fe-S-bd"/>
</dbReference>
<evidence type="ECO:0000259" key="2">
    <source>
        <dbReference type="PROSITE" id="PS51384"/>
    </source>
</evidence>
<dbReference type="PROSITE" id="PS51384">
    <property type="entry name" value="FAD_FR"/>
    <property type="match status" value="1"/>
</dbReference>
<dbReference type="GO" id="GO:0016491">
    <property type="term" value="F:oxidoreductase activity"/>
    <property type="evidence" value="ECO:0007669"/>
    <property type="project" value="InterPro"/>
</dbReference>
<dbReference type="KEGG" id="llu:AKJ09_02922"/>
<dbReference type="SUPFAM" id="SSF52343">
    <property type="entry name" value="Ferredoxin reductase-like, C-terminal NADP-linked domain"/>
    <property type="match status" value="1"/>
</dbReference>
<dbReference type="PANTHER" id="PTHR43513:SF1">
    <property type="entry name" value="ANAEROBIC SULFITE REDUCTASE SUBUNIT B"/>
    <property type="match status" value="1"/>
</dbReference>
<keyword evidence="1" id="KW-0411">Iron-sulfur</keyword>
<gene>
    <name evidence="3" type="ORF">AKJ09_02922</name>
</gene>
<keyword evidence="1" id="KW-0408">Iron</keyword>
<dbReference type="AlphaFoldDB" id="A0A0K1PRV6"/>
<dbReference type="GO" id="GO:0051537">
    <property type="term" value="F:2 iron, 2 sulfur cluster binding"/>
    <property type="evidence" value="ECO:0007669"/>
    <property type="project" value="UniProtKB-KW"/>
</dbReference>
<dbReference type="PRINTS" id="PR00406">
    <property type="entry name" value="CYTB5RDTASE"/>
</dbReference>
<dbReference type="GO" id="GO:0046872">
    <property type="term" value="F:metal ion binding"/>
    <property type="evidence" value="ECO:0007669"/>
    <property type="project" value="UniProtKB-KW"/>
</dbReference>